<evidence type="ECO:0000256" key="3">
    <source>
        <dbReference type="ARBA" id="ARBA00022801"/>
    </source>
</evidence>
<dbReference type="PANTHER" id="PTHR11241:SF0">
    <property type="entry name" value="DEOXYURIDINE 5'-TRIPHOSPHATE NUCLEOTIDOHYDROLASE"/>
    <property type="match status" value="1"/>
</dbReference>
<keyword evidence="4" id="KW-0546">Nucleotide metabolism</keyword>
<gene>
    <name evidence="6" type="ORF">LCGC14_2613350</name>
</gene>
<dbReference type="InterPro" id="IPR008181">
    <property type="entry name" value="dUTPase"/>
</dbReference>
<dbReference type="InterPro" id="IPR033704">
    <property type="entry name" value="dUTPase_trimeric"/>
</dbReference>
<comment type="similarity">
    <text evidence="1">Belongs to the dUTPase family.</text>
</comment>
<evidence type="ECO:0000313" key="6">
    <source>
        <dbReference type="EMBL" id="KKL04712.1"/>
    </source>
</evidence>
<dbReference type="Pfam" id="PF00692">
    <property type="entry name" value="dUTPase"/>
    <property type="match status" value="1"/>
</dbReference>
<dbReference type="SUPFAM" id="SSF51283">
    <property type="entry name" value="dUTPase-like"/>
    <property type="match status" value="1"/>
</dbReference>
<feature type="domain" description="dUTPase-like" evidence="5">
    <location>
        <begin position="2"/>
        <end position="95"/>
    </location>
</feature>
<dbReference type="CDD" id="cd07557">
    <property type="entry name" value="trimeric_dUTPase"/>
    <property type="match status" value="1"/>
</dbReference>
<feature type="non-terminal residue" evidence="6">
    <location>
        <position position="1"/>
    </location>
</feature>
<evidence type="ECO:0000256" key="1">
    <source>
        <dbReference type="ARBA" id="ARBA00006581"/>
    </source>
</evidence>
<keyword evidence="3" id="KW-0378">Hydrolase</keyword>
<dbReference type="GO" id="GO:0006226">
    <property type="term" value="P:dUMP biosynthetic process"/>
    <property type="evidence" value="ECO:0007669"/>
    <property type="project" value="InterPro"/>
</dbReference>
<name>A0A0F9ASY5_9ZZZZ</name>
<dbReference type="InterPro" id="IPR029054">
    <property type="entry name" value="dUTPase-like"/>
</dbReference>
<proteinExistence type="inferred from homology"/>
<dbReference type="AlphaFoldDB" id="A0A0F9ASY5"/>
<dbReference type="EC" id="3.6.1.23" evidence="2"/>
<dbReference type="GO" id="GO:0046081">
    <property type="term" value="P:dUTP catabolic process"/>
    <property type="evidence" value="ECO:0007669"/>
    <property type="project" value="InterPro"/>
</dbReference>
<dbReference type="PANTHER" id="PTHR11241">
    <property type="entry name" value="DEOXYURIDINE 5'-TRIPHOSPHATE NUCLEOTIDOHYDROLASE"/>
    <property type="match status" value="1"/>
</dbReference>
<dbReference type="GO" id="GO:0004170">
    <property type="term" value="F:dUTP diphosphatase activity"/>
    <property type="evidence" value="ECO:0007669"/>
    <property type="project" value="UniProtKB-EC"/>
</dbReference>
<dbReference type="Gene3D" id="2.70.40.10">
    <property type="match status" value="1"/>
</dbReference>
<organism evidence="6">
    <name type="scientific">marine sediment metagenome</name>
    <dbReference type="NCBI Taxonomy" id="412755"/>
    <lineage>
        <taxon>unclassified sequences</taxon>
        <taxon>metagenomes</taxon>
        <taxon>ecological metagenomes</taxon>
    </lineage>
</organism>
<evidence type="ECO:0000256" key="2">
    <source>
        <dbReference type="ARBA" id="ARBA00012379"/>
    </source>
</evidence>
<comment type="caution">
    <text evidence="6">The sequence shown here is derived from an EMBL/GenBank/DDBJ whole genome shotgun (WGS) entry which is preliminary data.</text>
</comment>
<protein>
    <recommendedName>
        <fullName evidence="2">dUTP diphosphatase</fullName>
        <ecNumber evidence="2">3.6.1.23</ecNumber>
    </recommendedName>
</protein>
<reference evidence="6" key="1">
    <citation type="journal article" date="2015" name="Nature">
        <title>Complex archaea that bridge the gap between prokaryotes and eukaryotes.</title>
        <authorList>
            <person name="Spang A."/>
            <person name="Saw J.H."/>
            <person name="Jorgensen S.L."/>
            <person name="Zaremba-Niedzwiedzka K."/>
            <person name="Martijn J."/>
            <person name="Lind A.E."/>
            <person name="van Eijk R."/>
            <person name="Schleper C."/>
            <person name="Guy L."/>
            <person name="Ettema T.J."/>
        </authorList>
    </citation>
    <scope>NUCLEOTIDE SEQUENCE</scope>
</reference>
<accession>A0A0F9ASY5</accession>
<dbReference type="InterPro" id="IPR036157">
    <property type="entry name" value="dUTPase-like_sf"/>
</dbReference>
<evidence type="ECO:0000259" key="5">
    <source>
        <dbReference type="Pfam" id="PF00692"/>
    </source>
</evidence>
<sequence length="96" mass="10445">IAIQFPKNVGGVLKDRSGVASKQGLFVKAGVIDPNYRGEIHVLLWNSTRQPIAISPGARICQMILMPSFRLTEEIEWVDELDDTDRGEGGFGSSGS</sequence>
<dbReference type="EMBL" id="LAZR01044412">
    <property type="protein sequence ID" value="KKL04712.1"/>
    <property type="molecule type" value="Genomic_DNA"/>
</dbReference>
<dbReference type="GO" id="GO:0000287">
    <property type="term" value="F:magnesium ion binding"/>
    <property type="evidence" value="ECO:0007669"/>
    <property type="project" value="InterPro"/>
</dbReference>
<evidence type="ECO:0000256" key="4">
    <source>
        <dbReference type="ARBA" id="ARBA00023080"/>
    </source>
</evidence>